<dbReference type="InterPro" id="IPR049900">
    <property type="entry name" value="PKS_mFAS_DH"/>
</dbReference>
<evidence type="ECO:0000256" key="1">
    <source>
        <dbReference type="ARBA" id="ARBA00022450"/>
    </source>
</evidence>
<dbReference type="InterPro" id="IPR014030">
    <property type="entry name" value="Ketoacyl_synth_N"/>
</dbReference>
<gene>
    <name evidence="6" type="ORF">PANT_15d00089</name>
</gene>
<dbReference type="GO" id="GO:0016874">
    <property type="term" value="F:ligase activity"/>
    <property type="evidence" value="ECO:0007669"/>
    <property type="project" value="UniProtKB-KW"/>
</dbReference>
<evidence type="ECO:0000259" key="5">
    <source>
        <dbReference type="PROSITE" id="PS52019"/>
    </source>
</evidence>
<sequence length="1766" mass="188259">MGANDTKTLKRPVKSVFVPLSSIGHDYLPLLRALVTVCAAPNDASDASSTAGIDRAKGILVNCALWLVRDIRSAQELYTDLTFPQHVRNALETETSEEAALKTLLMLGQAETNGNAVTSAITSTLFTATQTANYALYAHEFEPAALDGATPASSGACLPFCGGALSAYAIAHKHRGEAASAGPSQSSSINACRMAFWMGLSSDRVAARHARQHHLVEDHAERHDLGSWCCVVLGWSEEQVQRVLEQMPGNERPYISSITSPTAISVSGPPLQLDCLQSIVAKQKGARTVRPPIYSPFHSNRWMQEASDEFEALCHEQKIGQEGDALPPWLSVYSSFTAVQDQQACSSAAGLAHLICRNPARYSEMVENASRQAVQLLQQQPNTTITVLNVGPGGGLGQSLAKRLRAVGVPDEKVELVDLEKTIARASLLPQLSTASHRKEPLAIVGQAFRLPGGANDSETLRQVLKSPPAGLITKLPEERFVIDDYVNEASAGSAACTLTESGTYGAFLKDVDLFDAAFFNISPREAEQMDPQHRLFLMTAHEALEAAGYAPDKTPTNRRELVGTFYAGTHDDYRDNASADIGSYLITGNGRAFASGRLSFVKDLGGASSSVDAGEASFVAAVHTAAEHLQRGQIETAVVGTSCLFTSPPNWVGLDKAGALGKGVTADNAQTPFEQGADAWTRSEACYTLVLKRLSQAEAEGDEILALVPGIAATFSPPAASTLTGFKQPALAPRGDGLASQVRSRASTMLAALQLAGLKPGDVDLIEANASGFAADEAVELDAIAAAFNSFGTSANAKKTYLGSAKGVFGCAEGAAGGVSLAKSLDCILTNSRYPEKQPGKRNPALSTLAKSNIVLGDAGHTEDAGVDVVLINSYSSGGANTSIVVQRYTPPSPASAGNTTPAAEVEGKKRSFVVGLAAKSAASLQQQAAAWHSALQSCSDKDLAAISHTSLARRNTNLPFRAAAKVAIAAELLSFLKQTSTGDVQPIASRNVPAVAFVFSGQGSQYEGMARELFQTSWCFREALERCEQICTAELGYPGFLAALLDADKLDVATTQYAIFSIEYALASLVQSVGVAPVLLAGHSLGEYACLAVSRVLSLRDALFCVATRAQLLLQHVKPGQASMLAVAASSEACTQWLDKAGLGSTCEIACENAPESTVISGPLDALTALAAEIKAGGVKCTVLEVPFAFHSQYIEAVLLAYEKAIQSIEFKPPTIPILSNVTGEVVDKVGVFGPEYLVRHSRQRVRFFKGIESLQTDSRFAKLAVGLEIGPNAIVLPMVRQTVSSPKLASAGGGGAKGGAALLSLLLPTMRKGADDVDVLYGALRQVYERGVDVDWFELHRDSAHVRGSARYPLPAYRFDLKRFWLPYRDRGLIAPGTVVGKRPSAEDSYDARSLPARSFSLLGQSDCGKEAGDNVLTHTYRVSQNAAWQQLCEGHRVFDLALAPLALTAELHFEAARLTLDAARAGEKLELQMVNLHVAAPLIWTPPQEGTENASVFVRCTVDGVSSRESKLSLSCMLFSGRDGGGEGKSLLHSTSLVQAVEEQQQQEAVKELQSSLRSSMDAELAHLMRADAAEVDVLDPHLTYRLFSRVVSYSPVYRSAQRSYLSKWSGVSVVSLANHVDAAAEGEARTGAFYMNPLGLDAVGQITGLLANSLWASSDDHTVYVIESCQSVCLSKQLRCLMNGKNHKEAPEVQVLAVVRPPLTDEPDESPQELVLDAYVVKRCSKTQKSSLLGSILGQRYRRFRAQSLASVLQTTSKRKM</sequence>
<evidence type="ECO:0000313" key="6">
    <source>
        <dbReference type="EMBL" id="GAC75471.1"/>
    </source>
</evidence>
<evidence type="ECO:0000313" key="7">
    <source>
        <dbReference type="Proteomes" id="UP000011976"/>
    </source>
</evidence>
<dbReference type="Pfam" id="PF00698">
    <property type="entry name" value="Acyl_transf_1"/>
    <property type="match status" value="1"/>
</dbReference>
<dbReference type="InterPro" id="IPR016035">
    <property type="entry name" value="Acyl_Trfase/lysoPLipase"/>
</dbReference>
<keyword evidence="1" id="KW-0596">Phosphopantetheine</keyword>
<evidence type="ECO:0000256" key="2">
    <source>
        <dbReference type="ARBA" id="ARBA00022553"/>
    </source>
</evidence>
<feature type="active site" description="Proton donor; for dehydratase activity" evidence="3">
    <location>
        <position position="1646"/>
    </location>
</feature>
<name>M9LR95_PSEA3</name>
<dbReference type="Pfam" id="PF00109">
    <property type="entry name" value="ketoacyl-synt"/>
    <property type="match status" value="1"/>
</dbReference>
<organism evidence="6 7">
    <name type="scientific">Pseudozyma antarctica (strain T-34)</name>
    <name type="common">Yeast</name>
    <name type="synonym">Candida antarctica</name>
    <dbReference type="NCBI Taxonomy" id="1151754"/>
    <lineage>
        <taxon>Eukaryota</taxon>
        <taxon>Fungi</taxon>
        <taxon>Dikarya</taxon>
        <taxon>Basidiomycota</taxon>
        <taxon>Ustilaginomycotina</taxon>
        <taxon>Ustilaginomycetes</taxon>
        <taxon>Ustilaginales</taxon>
        <taxon>Ustilaginaceae</taxon>
        <taxon>Moesziomyces</taxon>
    </lineage>
</organism>
<feature type="domain" description="Ketosynthase family 3 (KS3)" evidence="4">
    <location>
        <begin position="439"/>
        <end position="889"/>
    </location>
</feature>
<dbReference type="Gene3D" id="3.10.129.110">
    <property type="entry name" value="Polyketide synthase dehydratase"/>
    <property type="match status" value="1"/>
</dbReference>
<dbReference type="GO" id="GO:0044550">
    <property type="term" value="P:secondary metabolite biosynthetic process"/>
    <property type="evidence" value="ECO:0007669"/>
    <property type="project" value="TreeGrafter"/>
</dbReference>
<evidence type="ECO:0000256" key="3">
    <source>
        <dbReference type="PROSITE-ProRule" id="PRU01363"/>
    </source>
</evidence>
<dbReference type="GO" id="GO:0006633">
    <property type="term" value="P:fatty acid biosynthetic process"/>
    <property type="evidence" value="ECO:0007669"/>
    <property type="project" value="TreeGrafter"/>
</dbReference>
<dbReference type="CDD" id="cd00833">
    <property type="entry name" value="PKS"/>
    <property type="match status" value="1"/>
</dbReference>
<dbReference type="Gene3D" id="3.40.366.10">
    <property type="entry name" value="Malonyl-Coenzyme A Acyl Carrier Protein, domain 2"/>
    <property type="match status" value="2"/>
</dbReference>
<dbReference type="SMART" id="SM00825">
    <property type="entry name" value="PKS_KS"/>
    <property type="match status" value="1"/>
</dbReference>
<dbReference type="Gene3D" id="3.30.70.3290">
    <property type="match status" value="1"/>
</dbReference>
<reference evidence="7" key="1">
    <citation type="journal article" date="2013" name="Genome Announc.">
        <title>Genome sequence of the basidiomycetous yeast Pseudozyma antarctica T-34, a producer of the glycolipid biosurfactants mannosylerythritol lipids.</title>
        <authorList>
            <person name="Morita T."/>
            <person name="Koike H."/>
            <person name="Koyama Y."/>
            <person name="Hagiwara H."/>
            <person name="Ito E."/>
            <person name="Fukuoka T."/>
            <person name="Imura T."/>
            <person name="Machida M."/>
            <person name="Kitamoto D."/>
        </authorList>
    </citation>
    <scope>NUCLEOTIDE SEQUENCE [LARGE SCALE GENOMIC DNA]</scope>
    <source>
        <strain evidence="7">T-34</strain>
    </source>
</reference>
<dbReference type="Pfam" id="PF02801">
    <property type="entry name" value="Ketoacyl-synt_C"/>
    <property type="match status" value="1"/>
</dbReference>
<dbReference type="Pfam" id="PF16073">
    <property type="entry name" value="SAT"/>
    <property type="match status" value="1"/>
</dbReference>
<feature type="domain" description="PKS/mFAS DH" evidence="5">
    <location>
        <begin position="1403"/>
        <end position="1755"/>
    </location>
</feature>
<protein>
    <submittedName>
        <fullName evidence="6">Ubiquitin-protein ligase</fullName>
    </submittedName>
</protein>
<dbReference type="PANTHER" id="PTHR43775">
    <property type="entry name" value="FATTY ACID SYNTHASE"/>
    <property type="match status" value="1"/>
</dbReference>
<dbReference type="SMART" id="SM00827">
    <property type="entry name" value="PKS_AT"/>
    <property type="match status" value="1"/>
</dbReference>
<dbReference type="InterPro" id="IPR001227">
    <property type="entry name" value="Ac_transferase_dom_sf"/>
</dbReference>
<feature type="region of interest" description="N-terminal hotdog fold" evidence="3">
    <location>
        <begin position="1403"/>
        <end position="1549"/>
    </location>
</feature>
<dbReference type="SUPFAM" id="SSF53901">
    <property type="entry name" value="Thiolase-like"/>
    <property type="match status" value="1"/>
</dbReference>
<dbReference type="InterPro" id="IPR016039">
    <property type="entry name" value="Thiolase-like"/>
</dbReference>
<dbReference type="InterPro" id="IPR014031">
    <property type="entry name" value="Ketoacyl_synth_C"/>
</dbReference>
<evidence type="ECO:0000259" key="4">
    <source>
        <dbReference type="PROSITE" id="PS52004"/>
    </source>
</evidence>
<keyword evidence="6" id="KW-0436">Ligase</keyword>
<dbReference type="SUPFAM" id="SSF52151">
    <property type="entry name" value="FabD/lysophospholipase-like"/>
    <property type="match status" value="1"/>
</dbReference>
<dbReference type="PROSITE" id="PS52004">
    <property type="entry name" value="KS3_2"/>
    <property type="match status" value="1"/>
</dbReference>
<dbReference type="InterPro" id="IPR032088">
    <property type="entry name" value="SAT"/>
</dbReference>
<proteinExistence type="predicted"/>
<dbReference type="InterPro" id="IPR050091">
    <property type="entry name" value="PKS_NRPS_Biosynth_Enz"/>
</dbReference>
<dbReference type="InterPro" id="IPR042104">
    <property type="entry name" value="PKS_dehydratase_sf"/>
</dbReference>
<dbReference type="GO" id="GO:0004312">
    <property type="term" value="F:fatty acid synthase activity"/>
    <property type="evidence" value="ECO:0007669"/>
    <property type="project" value="TreeGrafter"/>
</dbReference>
<dbReference type="EMBL" id="DF196781">
    <property type="protein sequence ID" value="GAC75471.1"/>
    <property type="molecule type" value="Genomic_DNA"/>
</dbReference>
<dbReference type="Gene3D" id="3.40.47.10">
    <property type="match status" value="1"/>
</dbReference>
<feature type="region of interest" description="C-terminal hotdog fold" evidence="3">
    <location>
        <begin position="1580"/>
        <end position="1755"/>
    </location>
</feature>
<dbReference type="PROSITE" id="PS52019">
    <property type="entry name" value="PKS_MFAS_DH"/>
    <property type="match status" value="1"/>
</dbReference>
<dbReference type="Proteomes" id="UP000011976">
    <property type="component" value="Unassembled WGS sequence"/>
</dbReference>
<dbReference type="SUPFAM" id="SSF55048">
    <property type="entry name" value="Probable ACP-binding domain of malonyl-CoA ACP transacylase"/>
    <property type="match status" value="1"/>
</dbReference>
<dbReference type="PANTHER" id="PTHR43775:SF37">
    <property type="entry name" value="SI:DKEY-61P9.11"/>
    <property type="match status" value="1"/>
</dbReference>
<accession>M9LR95</accession>
<feature type="active site" description="Proton acceptor; for dehydratase activity" evidence="3">
    <location>
        <position position="1439"/>
    </location>
</feature>
<keyword evidence="2" id="KW-0597">Phosphoprotein</keyword>
<dbReference type="InterPro" id="IPR020841">
    <property type="entry name" value="PKS_Beta-ketoAc_synthase_dom"/>
</dbReference>
<dbReference type="InterPro" id="IPR014043">
    <property type="entry name" value="Acyl_transferase_dom"/>
</dbReference>
<dbReference type="OrthoDB" id="329835at2759"/>
<dbReference type="STRING" id="1151754.M9LR95"/>
<dbReference type="InterPro" id="IPR016036">
    <property type="entry name" value="Malonyl_transacylase_ACP-bd"/>
</dbReference>